<evidence type="ECO:0000256" key="15">
    <source>
        <dbReference type="ARBA" id="ARBA00023268"/>
    </source>
</evidence>
<dbReference type="InterPro" id="IPR043128">
    <property type="entry name" value="Rev_trsase/Diguanyl_cyclase"/>
</dbReference>
<evidence type="ECO:0000256" key="16">
    <source>
        <dbReference type="SAM" id="MobiDB-lite"/>
    </source>
</evidence>
<dbReference type="InterPro" id="IPR056924">
    <property type="entry name" value="SH3_Tf2-1"/>
</dbReference>
<feature type="region of interest" description="Disordered" evidence="16">
    <location>
        <begin position="108"/>
        <end position="137"/>
    </location>
</feature>
<dbReference type="Gene3D" id="1.10.340.70">
    <property type="match status" value="1"/>
</dbReference>
<dbReference type="SUPFAM" id="SSF53098">
    <property type="entry name" value="Ribonuclease H-like"/>
    <property type="match status" value="1"/>
</dbReference>
<dbReference type="PROSITE" id="PS50994">
    <property type="entry name" value="INTEGRASE"/>
    <property type="match status" value="1"/>
</dbReference>
<evidence type="ECO:0000256" key="13">
    <source>
        <dbReference type="ARBA" id="ARBA00023125"/>
    </source>
</evidence>
<dbReference type="Gene3D" id="3.30.70.270">
    <property type="match status" value="2"/>
</dbReference>
<dbReference type="GO" id="GO:0003964">
    <property type="term" value="F:RNA-directed DNA polymerase activity"/>
    <property type="evidence" value="ECO:0007669"/>
    <property type="project" value="UniProtKB-KW"/>
</dbReference>
<dbReference type="Proteomes" id="UP001341281">
    <property type="component" value="Chromosome 07"/>
</dbReference>
<evidence type="ECO:0000256" key="7">
    <source>
        <dbReference type="ARBA" id="ARBA00022759"/>
    </source>
</evidence>
<dbReference type="SUPFAM" id="SSF56672">
    <property type="entry name" value="DNA/RNA polymerases"/>
    <property type="match status" value="1"/>
</dbReference>
<evidence type="ECO:0000313" key="19">
    <source>
        <dbReference type="EMBL" id="WVZ87398.1"/>
    </source>
</evidence>
<dbReference type="InterPro" id="IPR050951">
    <property type="entry name" value="Retrovirus_Pol_polyprotein"/>
</dbReference>
<keyword evidence="4" id="KW-0540">Nuclease</keyword>
<evidence type="ECO:0000256" key="4">
    <source>
        <dbReference type="ARBA" id="ARBA00022722"/>
    </source>
</evidence>
<feature type="domain" description="Integrase catalytic" evidence="18">
    <location>
        <begin position="1013"/>
        <end position="1177"/>
    </location>
</feature>
<evidence type="ECO:0000256" key="14">
    <source>
        <dbReference type="ARBA" id="ARBA00023172"/>
    </source>
</evidence>
<dbReference type="FunFam" id="3.30.70.270:FF:000020">
    <property type="entry name" value="Transposon Tf2-6 polyprotein-like Protein"/>
    <property type="match status" value="1"/>
</dbReference>
<dbReference type="SUPFAM" id="SSF50630">
    <property type="entry name" value="Acid proteases"/>
    <property type="match status" value="1"/>
</dbReference>
<keyword evidence="11" id="KW-0695">RNA-directed DNA polymerase</keyword>
<evidence type="ECO:0000256" key="3">
    <source>
        <dbReference type="ARBA" id="ARBA00022695"/>
    </source>
</evidence>
<keyword evidence="8" id="KW-0378">Hydrolase</keyword>
<keyword evidence="12" id="KW-0239">DNA-directed DNA polymerase</keyword>
<dbReference type="GO" id="GO:0004519">
    <property type="term" value="F:endonuclease activity"/>
    <property type="evidence" value="ECO:0007669"/>
    <property type="project" value="UniProtKB-KW"/>
</dbReference>
<feature type="region of interest" description="Disordered" evidence="16">
    <location>
        <begin position="176"/>
        <end position="229"/>
    </location>
</feature>
<evidence type="ECO:0000256" key="2">
    <source>
        <dbReference type="ARBA" id="ARBA00022679"/>
    </source>
</evidence>
<dbReference type="Gene3D" id="3.30.420.10">
    <property type="entry name" value="Ribonuclease H-like superfamily/Ribonuclease H"/>
    <property type="match status" value="1"/>
</dbReference>
<protein>
    <submittedName>
        <fullName evidence="19">Uncharacterized protein</fullName>
    </submittedName>
</protein>
<dbReference type="Pfam" id="PF17919">
    <property type="entry name" value="RT_RNaseH_2"/>
    <property type="match status" value="1"/>
</dbReference>
<feature type="compositionally biased region" description="Low complexity" evidence="16">
    <location>
        <begin position="196"/>
        <end position="205"/>
    </location>
</feature>
<keyword evidence="15" id="KW-0511">Multifunctional enzyme</keyword>
<dbReference type="CDD" id="cd00303">
    <property type="entry name" value="retropepsin_like"/>
    <property type="match status" value="1"/>
</dbReference>
<dbReference type="GO" id="GO:0004190">
    <property type="term" value="F:aspartic-type endopeptidase activity"/>
    <property type="evidence" value="ECO:0007669"/>
    <property type="project" value="UniProtKB-KW"/>
</dbReference>
<keyword evidence="14" id="KW-0233">DNA recombination</keyword>
<feature type="compositionally biased region" description="Basic and acidic residues" evidence="16">
    <location>
        <begin position="1382"/>
        <end position="1401"/>
    </location>
</feature>
<evidence type="ECO:0000256" key="8">
    <source>
        <dbReference type="ARBA" id="ARBA00022801"/>
    </source>
</evidence>
<sequence>MREQKKAEEMDRTVADLAALVQDMQAQQKKQTADILTALEANTAALKDYAIWKPTIDSKLDELHTGVTDLQRQIHLLQENKVNKDAAHRVFDVEHLDLTKPAVAHLTASSSEAASGPLSHGESSHHRGSGFGVGSTLLPPPVADEDIRAAVMMHQPVNIDTASSLAILQEEISRSSLKKDNPRHAVGAPSKYSNRSSWPSVPSSVKQLDAVKSRSPNSDTKHSEPVKTVSPEDKIAAVRAFRKAKGLCFRCAVKWNPGHKCASTVPLNVVDELWQILEDSDSQVITENADSDSGDDLMALSLAAVHGADASRTIKFQGSIKRFPAFILIDSGSSGNFVSEQFASLLPNWNLLSQPVEVRVANGSVILCTHEISHCKVVINGHAFDITLKILPLQCYDVILGIDWLEQYSPMQVHWKDKWLLFQLHGQPVKLQGLLPNLTQCPLVTNKELHQLDNQAELWCIVQLYSVQEQSTVSHCPKELHQLVDKYSGLFSAPKGLPPSRPFDHTIQLIPGAQPFRLKPYRYNPAQKDEIEKQVAELLSNGMIQASASPFASPVLLAKKKGGEWRLCVDYRRLNALTVKDKFPLPVIDELIDELSGAQWFTSLDMKSGFHQIRMASTDMYKTAFQTHFGHFEYKVMPYGLTGAPATFQRVMNVMLAPLLRVCVIVFIDDILVYSKTWSDHLQHQQLPYLGHIISAQGVATDPHKISIVQHWPVPTSIKELRSFLGMAGYYRKFVKHFGVIAKPLTDLLKKNIPFVWTDAHDFAFHSLKEALVTAPVLALPDFSKPFTIETDASAKGVGAVLHQQGHPIAFVSKALGVRNQGLSIYEKECLAILMAIDHWRSYLQQGEFLILTDQKSLTHLDDQKLSTPWQQKAFTKLLGLQYKICYKKGYDNKVADALSRVVAPSHQEVLAVSLLLAALSVSSPMGHFTLKNGLIRYKSRIWLAHNPAIQQHILEALHASPTGGHSGVHATYMRIKNLFAWPGLKRMVHTFVTHCAVCQQAKSEWVKYPGLLQPLPVPDYAWQVVSMDFIEGLPLSKGFNCILVVVDKFSKYAHFIPLSHPFTAMKIAMVYMDNIFKLHGLPQAIISDRDRIFTSTLWQELFRLSGTALRMSSAYHPQNDGQTERVNQCLETYLRCFVHGCPTKWKDWLSLAEFWYNTSYHSSLNKTPFEVLYGTQPHHLGIDRVESCAVDDLQEWLKNRKLMTQSLQLHLHRAQQRQKLQADKNRTERTFSVGDSVYVKLQPYIQQSVMPRASYKLSFRYFGPFTIIDKIGAVAYKLQLPPSSAIHPVFHVSQLKQAVGTNCQVSSVLPPKHSQFQIPLRVLQRRSVSRGDRNVSQVLIHWSTWPVSLATWEDEAVLRQQFPAAPAWGQAGTHGGGNVMTEKEEPLKKSEEKADQEKRSVVAVAGNHKKNGRVIKLNQKYYGPSWKPK</sequence>
<evidence type="ECO:0000259" key="17">
    <source>
        <dbReference type="PROSITE" id="PS50878"/>
    </source>
</evidence>
<dbReference type="Gene3D" id="2.40.70.10">
    <property type="entry name" value="Acid Proteases"/>
    <property type="match status" value="1"/>
</dbReference>
<keyword evidence="6" id="KW-0064">Aspartyl protease</keyword>
<dbReference type="GO" id="GO:0003887">
    <property type="term" value="F:DNA-directed DNA polymerase activity"/>
    <property type="evidence" value="ECO:0007669"/>
    <property type="project" value="UniProtKB-KW"/>
</dbReference>
<dbReference type="InterPro" id="IPR036397">
    <property type="entry name" value="RNaseH_sf"/>
</dbReference>
<keyword evidence="10" id="KW-0229">DNA integration</keyword>
<keyword evidence="7" id="KW-0255">Endonuclease</keyword>
<accession>A0AAQ3U9Z5</accession>
<dbReference type="GO" id="GO:0015074">
    <property type="term" value="P:DNA integration"/>
    <property type="evidence" value="ECO:0007669"/>
    <property type="project" value="UniProtKB-KW"/>
</dbReference>
<dbReference type="FunFam" id="3.30.420.10:FF:000032">
    <property type="entry name" value="Retrovirus-related Pol polyprotein from transposon 297-like Protein"/>
    <property type="match status" value="1"/>
</dbReference>
<dbReference type="InterPro" id="IPR041577">
    <property type="entry name" value="RT_RNaseH_2"/>
</dbReference>
<dbReference type="InterPro" id="IPR012337">
    <property type="entry name" value="RNaseH-like_sf"/>
</dbReference>
<organism evidence="19 20">
    <name type="scientific">Paspalum notatum var. saurae</name>
    <dbReference type="NCBI Taxonomy" id="547442"/>
    <lineage>
        <taxon>Eukaryota</taxon>
        <taxon>Viridiplantae</taxon>
        <taxon>Streptophyta</taxon>
        <taxon>Embryophyta</taxon>
        <taxon>Tracheophyta</taxon>
        <taxon>Spermatophyta</taxon>
        <taxon>Magnoliopsida</taxon>
        <taxon>Liliopsida</taxon>
        <taxon>Poales</taxon>
        <taxon>Poaceae</taxon>
        <taxon>PACMAD clade</taxon>
        <taxon>Panicoideae</taxon>
        <taxon>Andropogonodae</taxon>
        <taxon>Paspaleae</taxon>
        <taxon>Paspalinae</taxon>
        <taxon>Paspalum</taxon>
    </lineage>
</organism>
<feature type="domain" description="Reverse transcriptase" evidence="17">
    <location>
        <begin position="539"/>
        <end position="729"/>
    </location>
</feature>
<dbReference type="GO" id="GO:0003677">
    <property type="term" value="F:DNA binding"/>
    <property type="evidence" value="ECO:0007669"/>
    <property type="project" value="UniProtKB-KW"/>
</dbReference>
<dbReference type="InterPro" id="IPR016197">
    <property type="entry name" value="Chromo-like_dom_sf"/>
</dbReference>
<evidence type="ECO:0000259" key="18">
    <source>
        <dbReference type="PROSITE" id="PS50994"/>
    </source>
</evidence>
<evidence type="ECO:0000256" key="10">
    <source>
        <dbReference type="ARBA" id="ARBA00022908"/>
    </source>
</evidence>
<name>A0AAQ3U9Z5_PASNO</name>
<keyword evidence="20" id="KW-1185">Reference proteome</keyword>
<dbReference type="GO" id="GO:0046872">
    <property type="term" value="F:metal ion binding"/>
    <property type="evidence" value="ECO:0007669"/>
    <property type="project" value="UniProtKB-KW"/>
</dbReference>
<dbReference type="Pfam" id="PF17921">
    <property type="entry name" value="Integrase_H2C2"/>
    <property type="match status" value="1"/>
</dbReference>
<keyword evidence="9" id="KW-0460">Magnesium</keyword>
<proteinExistence type="predicted"/>
<keyword evidence="3" id="KW-0548">Nucleotidyltransferase</keyword>
<dbReference type="PANTHER" id="PTHR37984">
    <property type="entry name" value="PROTEIN CBG26694"/>
    <property type="match status" value="1"/>
</dbReference>
<keyword evidence="1" id="KW-0645">Protease</keyword>
<dbReference type="Pfam" id="PF00078">
    <property type="entry name" value="RVT_1"/>
    <property type="match status" value="1"/>
</dbReference>
<dbReference type="GO" id="GO:0006508">
    <property type="term" value="P:proteolysis"/>
    <property type="evidence" value="ECO:0007669"/>
    <property type="project" value="UniProtKB-KW"/>
</dbReference>
<dbReference type="CDD" id="cd01647">
    <property type="entry name" value="RT_LTR"/>
    <property type="match status" value="1"/>
</dbReference>
<dbReference type="Pfam" id="PF24626">
    <property type="entry name" value="SH3_Tf2-1"/>
    <property type="match status" value="1"/>
</dbReference>
<dbReference type="Gene3D" id="3.10.10.10">
    <property type="entry name" value="HIV Type 1 Reverse Transcriptase, subunit A, domain 1"/>
    <property type="match status" value="1"/>
</dbReference>
<dbReference type="GO" id="GO:0006310">
    <property type="term" value="P:DNA recombination"/>
    <property type="evidence" value="ECO:0007669"/>
    <property type="project" value="UniProtKB-KW"/>
</dbReference>
<keyword evidence="13" id="KW-0238">DNA-binding</keyword>
<dbReference type="InterPro" id="IPR000477">
    <property type="entry name" value="RT_dom"/>
</dbReference>
<gene>
    <name evidence="19" type="ORF">U9M48_034038</name>
</gene>
<evidence type="ECO:0000256" key="6">
    <source>
        <dbReference type="ARBA" id="ARBA00022750"/>
    </source>
</evidence>
<feature type="region of interest" description="Disordered" evidence="16">
    <location>
        <begin position="1369"/>
        <end position="1430"/>
    </location>
</feature>
<dbReference type="PROSITE" id="PS50878">
    <property type="entry name" value="RT_POL"/>
    <property type="match status" value="1"/>
</dbReference>
<keyword evidence="5" id="KW-0479">Metal-binding</keyword>
<evidence type="ECO:0000256" key="11">
    <source>
        <dbReference type="ARBA" id="ARBA00022918"/>
    </source>
</evidence>
<evidence type="ECO:0000256" key="5">
    <source>
        <dbReference type="ARBA" id="ARBA00022723"/>
    </source>
</evidence>
<dbReference type="InterPro" id="IPR001584">
    <property type="entry name" value="Integrase_cat-core"/>
</dbReference>
<evidence type="ECO:0000256" key="9">
    <source>
        <dbReference type="ARBA" id="ARBA00022842"/>
    </source>
</evidence>
<dbReference type="PANTHER" id="PTHR37984:SF5">
    <property type="entry name" value="PROTEIN NYNRIN-LIKE"/>
    <property type="match status" value="1"/>
</dbReference>
<dbReference type="InterPro" id="IPR041588">
    <property type="entry name" value="Integrase_H2C2"/>
</dbReference>
<dbReference type="Pfam" id="PF08284">
    <property type="entry name" value="RVP_2"/>
    <property type="match status" value="1"/>
</dbReference>
<evidence type="ECO:0000256" key="1">
    <source>
        <dbReference type="ARBA" id="ARBA00022670"/>
    </source>
</evidence>
<dbReference type="CDD" id="cd09274">
    <property type="entry name" value="RNase_HI_RT_Ty3"/>
    <property type="match status" value="1"/>
</dbReference>
<evidence type="ECO:0000256" key="12">
    <source>
        <dbReference type="ARBA" id="ARBA00022932"/>
    </source>
</evidence>
<dbReference type="InterPro" id="IPR043502">
    <property type="entry name" value="DNA/RNA_pol_sf"/>
</dbReference>
<evidence type="ECO:0000313" key="20">
    <source>
        <dbReference type="Proteomes" id="UP001341281"/>
    </source>
</evidence>
<dbReference type="SUPFAM" id="SSF54160">
    <property type="entry name" value="Chromo domain-like"/>
    <property type="match status" value="1"/>
</dbReference>
<reference evidence="19 20" key="1">
    <citation type="submission" date="2024-02" db="EMBL/GenBank/DDBJ databases">
        <title>High-quality chromosome-scale genome assembly of Pensacola bahiagrass (Paspalum notatum Flugge var. saurae).</title>
        <authorList>
            <person name="Vega J.M."/>
            <person name="Podio M."/>
            <person name="Orjuela J."/>
            <person name="Siena L.A."/>
            <person name="Pessino S.C."/>
            <person name="Combes M.C."/>
            <person name="Mariac C."/>
            <person name="Albertini E."/>
            <person name="Pupilli F."/>
            <person name="Ortiz J.P.A."/>
            <person name="Leblanc O."/>
        </authorList>
    </citation>
    <scope>NUCLEOTIDE SEQUENCE [LARGE SCALE GENOMIC DNA]</scope>
    <source>
        <strain evidence="19">R1</strain>
        <tissue evidence="19">Leaf</tissue>
    </source>
</reference>
<keyword evidence="2" id="KW-0808">Transferase</keyword>
<dbReference type="InterPro" id="IPR021109">
    <property type="entry name" value="Peptidase_aspartic_dom_sf"/>
</dbReference>
<feature type="compositionally biased region" description="Basic and acidic residues" evidence="16">
    <location>
        <begin position="219"/>
        <end position="229"/>
    </location>
</feature>
<dbReference type="EMBL" id="CP144751">
    <property type="protein sequence ID" value="WVZ87398.1"/>
    <property type="molecule type" value="Genomic_DNA"/>
</dbReference>